<dbReference type="EMBL" id="JAHWGI010000441">
    <property type="protein sequence ID" value="KAK3915573.1"/>
    <property type="molecule type" value="Genomic_DNA"/>
</dbReference>
<name>A0AAE1LDF8_9NEOP</name>
<gene>
    <name evidence="1" type="ORF">KUF71_024716</name>
</gene>
<dbReference type="AlphaFoldDB" id="A0AAE1LDF8"/>
<accession>A0AAE1LDF8</accession>
<reference evidence="1" key="1">
    <citation type="submission" date="2021-07" db="EMBL/GenBank/DDBJ databases">
        <authorList>
            <person name="Catto M.A."/>
            <person name="Jacobson A."/>
            <person name="Kennedy G."/>
            <person name="Labadie P."/>
            <person name="Hunt B.G."/>
            <person name="Srinivasan R."/>
        </authorList>
    </citation>
    <scope>NUCLEOTIDE SEQUENCE</scope>
    <source>
        <strain evidence="1">PL_HMW_Pooled</strain>
        <tissue evidence="1">Head</tissue>
    </source>
</reference>
<comment type="caution">
    <text evidence="1">The sequence shown here is derived from an EMBL/GenBank/DDBJ whole genome shotgun (WGS) entry which is preliminary data.</text>
</comment>
<organism evidence="1 2">
    <name type="scientific">Frankliniella fusca</name>
    <dbReference type="NCBI Taxonomy" id="407009"/>
    <lineage>
        <taxon>Eukaryota</taxon>
        <taxon>Metazoa</taxon>
        <taxon>Ecdysozoa</taxon>
        <taxon>Arthropoda</taxon>
        <taxon>Hexapoda</taxon>
        <taxon>Insecta</taxon>
        <taxon>Pterygota</taxon>
        <taxon>Neoptera</taxon>
        <taxon>Paraneoptera</taxon>
        <taxon>Thysanoptera</taxon>
        <taxon>Terebrantia</taxon>
        <taxon>Thripoidea</taxon>
        <taxon>Thripidae</taxon>
        <taxon>Frankliniella</taxon>
    </lineage>
</organism>
<dbReference type="Proteomes" id="UP001219518">
    <property type="component" value="Unassembled WGS sequence"/>
</dbReference>
<evidence type="ECO:0000313" key="1">
    <source>
        <dbReference type="EMBL" id="KAK3915573.1"/>
    </source>
</evidence>
<evidence type="ECO:0000313" key="2">
    <source>
        <dbReference type="Proteomes" id="UP001219518"/>
    </source>
</evidence>
<sequence length="80" mass="9176">MNDFRSIIRDVFSSLNPKLLRLSKINCKTNDTQLEKMTIHRGQRVRGSQAKRHSLLHSTQCTQITTYRQNAIGNDCGESN</sequence>
<reference evidence="1" key="2">
    <citation type="journal article" date="2023" name="BMC Genomics">
        <title>Pest status, molecular evolution, and epigenetic factors derived from the genome assembly of Frankliniella fusca, a thysanopteran phytovirus vector.</title>
        <authorList>
            <person name="Catto M.A."/>
            <person name="Labadie P.E."/>
            <person name="Jacobson A.L."/>
            <person name="Kennedy G.G."/>
            <person name="Srinivasan R."/>
            <person name="Hunt B.G."/>
        </authorList>
    </citation>
    <scope>NUCLEOTIDE SEQUENCE</scope>
    <source>
        <strain evidence="1">PL_HMW_Pooled</strain>
    </source>
</reference>
<keyword evidence="2" id="KW-1185">Reference proteome</keyword>
<protein>
    <submittedName>
        <fullName evidence="1">Uncharacterized protein</fullName>
    </submittedName>
</protein>
<proteinExistence type="predicted"/>